<sequence>MHVTGEHGVIRTDLFSLHPPGKVPFANPPQFADLLDHRIALDLAMDLALALSPSTAQTTLEGIELGIPSDRYVVFFP</sequence>
<dbReference type="AlphaFoldDB" id="A0A8J3N020"/>
<comment type="caution">
    <text evidence="1">The sequence shown here is derived from an EMBL/GenBank/DDBJ whole genome shotgun (WGS) entry which is preliminary data.</text>
</comment>
<proteinExistence type="predicted"/>
<protein>
    <submittedName>
        <fullName evidence="1">Uncharacterized protein</fullName>
    </submittedName>
</protein>
<organism evidence="1 2">
    <name type="scientific">Ktedonospora formicarum</name>
    <dbReference type="NCBI Taxonomy" id="2778364"/>
    <lineage>
        <taxon>Bacteria</taxon>
        <taxon>Bacillati</taxon>
        <taxon>Chloroflexota</taxon>
        <taxon>Ktedonobacteria</taxon>
        <taxon>Ktedonobacterales</taxon>
        <taxon>Ktedonobacteraceae</taxon>
        <taxon>Ktedonospora</taxon>
    </lineage>
</organism>
<reference evidence="1" key="1">
    <citation type="submission" date="2020-10" db="EMBL/GenBank/DDBJ databases">
        <title>Taxonomic study of unclassified bacteria belonging to the class Ktedonobacteria.</title>
        <authorList>
            <person name="Yabe S."/>
            <person name="Wang C.M."/>
            <person name="Zheng Y."/>
            <person name="Sakai Y."/>
            <person name="Cavaletti L."/>
            <person name="Monciardini P."/>
            <person name="Donadio S."/>
        </authorList>
    </citation>
    <scope>NUCLEOTIDE SEQUENCE</scope>
    <source>
        <strain evidence="1">SOSP1-1</strain>
    </source>
</reference>
<name>A0A8J3N020_9CHLR</name>
<dbReference type="Proteomes" id="UP000612362">
    <property type="component" value="Unassembled WGS sequence"/>
</dbReference>
<keyword evidence="2" id="KW-1185">Reference proteome</keyword>
<evidence type="ECO:0000313" key="1">
    <source>
        <dbReference type="EMBL" id="GHO51365.1"/>
    </source>
</evidence>
<evidence type="ECO:0000313" key="2">
    <source>
        <dbReference type="Proteomes" id="UP000612362"/>
    </source>
</evidence>
<accession>A0A8J3N020</accession>
<dbReference type="EMBL" id="BNJF01000011">
    <property type="protein sequence ID" value="GHO51365.1"/>
    <property type="molecule type" value="Genomic_DNA"/>
</dbReference>
<gene>
    <name evidence="1" type="ORF">KSX_95280</name>
</gene>